<dbReference type="Proteomes" id="UP001244341">
    <property type="component" value="Chromosome 2b"/>
</dbReference>
<evidence type="ECO:0008006" key="3">
    <source>
        <dbReference type="Google" id="ProtNLM"/>
    </source>
</evidence>
<organism evidence="1 2">
    <name type="scientific">Tetradesmus obliquus</name>
    <name type="common">Green alga</name>
    <name type="synonym">Acutodesmus obliquus</name>
    <dbReference type="NCBI Taxonomy" id="3088"/>
    <lineage>
        <taxon>Eukaryota</taxon>
        <taxon>Viridiplantae</taxon>
        <taxon>Chlorophyta</taxon>
        <taxon>core chlorophytes</taxon>
        <taxon>Chlorophyceae</taxon>
        <taxon>CS clade</taxon>
        <taxon>Sphaeropleales</taxon>
        <taxon>Scenedesmaceae</taxon>
        <taxon>Tetradesmus</taxon>
    </lineage>
</organism>
<name>A0ABY8TPW3_TETOB</name>
<protein>
    <recommendedName>
        <fullName evidence="3">F-box domain-containing protein</fullName>
    </recommendedName>
</protein>
<keyword evidence="2" id="KW-1185">Reference proteome</keyword>
<proteinExistence type="predicted"/>
<sequence>MLRLSDPRNLGRLSLPAEVLQQLYAHLAPADWRQVHLVNKYLSRAMLQQRVQQTGRLGACVAALRKLLLQQQLLQQAVGRSTNRAEVHAKITASSAEEACTVWERLVNRGCASFLERVLPARASLTVVLAGRQCGHAGGRHAAGELATLQLQGTAELA</sequence>
<dbReference type="EMBL" id="CP126209">
    <property type="protein sequence ID" value="WIA10341.1"/>
    <property type="molecule type" value="Genomic_DNA"/>
</dbReference>
<reference evidence="1 2" key="1">
    <citation type="submission" date="2023-05" db="EMBL/GenBank/DDBJ databases">
        <title>A 100% complete, gapless, phased diploid assembly of the Scenedesmus obliquus UTEX 3031 genome.</title>
        <authorList>
            <person name="Biondi T.C."/>
            <person name="Hanschen E.R."/>
            <person name="Kwon T."/>
            <person name="Eng W."/>
            <person name="Kruse C.P.S."/>
            <person name="Koehler S.I."/>
            <person name="Kunde Y."/>
            <person name="Gleasner C.D."/>
            <person name="You Mak K.T."/>
            <person name="Polle J."/>
            <person name="Hovde B.T."/>
            <person name="Starkenburg S.R."/>
        </authorList>
    </citation>
    <scope>NUCLEOTIDE SEQUENCE [LARGE SCALE GENOMIC DNA]</scope>
    <source>
        <strain evidence="1 2">DOE0152z</strain>
    </source>
</reference>
<accession>A0ABY8TPW3</accession>
<gene>
    <name evidence="1" type="ORF">OEZ85_010533</name>
</gene>
<evidence type="ECO:0000313" key="1">
    <source>
        <dbReference type="EMBL" id="WIA10341.1"/>
    </source>
</evidence>
<evidence type="ECO:0000313" key="2">
    <source>
        <dbReference type="Proteomes" id="UP001244341"/>
    </source>
</evidence>